<name>A0ACA9LLD7_9GLOM</name>
<comment type="caution">
    <text evidence="1">The sequence shown here is derived from an EMBL/GenBank/DDBJ whole genome shotgun (WGS) entry which is preliminary data.</text>
</comment>
<organism evidence="1 2">
    <name type="scientific">Acaulospora colombiana</name>
    <dbReference type="NCBI Taxonomy" id="27376"/>
    <lineage>
        <taxon>Eukaryota</taxon>
        <taxon>Fungi</taxon>
        <taxon>Fungi incertae sedis</taxon>
        <taxon>Mucoromycota</taxon>
        <taxon>Glomeromycotina</taxon>
        <taxon>Glomeromycetes</taxon>
        <taxon>Diversisporales</taxon>
        <taxon>Acaulosporaceae</taxon>
        <taxon>Acaulospora</taxon>
    </lineage>
</organism>
<dbReference type="Proteomes" id="UP000789525">
    <property type="component" value="Unassembled WGS sequence"/>
</dbReference>
<protein>
    <submittedName>
        <fullName evidence="1">6658_t:CDS:1</fullName>
    </submittedName>
</protein>
<gene>
    <name evidence="1" type="ORF">ACOLOM_LOCUS4352</name>
</gene>
<sequence length="55" mass="6827">MYDHIRRNLDNFDHYDRSVSLDQNIRFLLHEFLILQDSYIDLLEYFELDGSSRHH</sequence>
<evidence type="ECO:0000313" key="2">
    <source>
        <dbReference type="Proteomes" id="UP000789525"/>
    </source>
</evidence>
<keyword evidence="2" id="KW-1185">Reference proteome</keyword>
<reference evidence="1" key="1">
    <citation type="submission" date="2021-06" db="EMBL/GenBank/DDBJ databases">
        <authorList>
            <person name="Kallberg Y."/>
            <person name="Tangrot J."/>
            <person name="Rosling A."/>
        </authorList>
    </citation>
    <scope>NUCLEOTIDE SEQUENCE</scope>
    <source>
        <strain evidence="1">CL356</strain>
    </source>
</reference>
<evidence type="ECO:0000313" key="1">
    <source>
        <dbReference type="EMBL" id="CAG8537963.1"/>
    </source>
</evidence>
<proteinExistence type="predicted"/>
<feature type="non-terminal residue" evidence="1">
    <location>
        <position position="55"/>
    </location>
</feature>
<dbReference type="EMBL" id="CAJVPT010007138">
    <property type="protein sequence ID" value="CAG8537963.1"/>
    <property type="molecule type" value="Genomic_DNA"/>
</dbReference>
<accession>A0ACA9LLD7</accession>